<proteinExistence type="predicted"/>
<organism evidence="1 2">
    <name type="scientific">Larimichthys crocea</name>
    <name type="common">Large yellow croaker</name>
    <name type="synonym">Pseudosciaena crocea</name>
    <dbReference type="NCBI Taxonomy" id="215358"/>
    <lineage>
        <taxon>Eukaryota</taxon>
        <taxon>Metazoa</taxon>
        <taxon>Chordata</taxon>
        <taxon>Craniata</taxon>
        <taxon>Vertebrata</taxon>
        <taxon>Euteleostomi</taxon>
        <taxon>Actinopterygii</taxon>
        <taxon>Neopterygii</taxon>
        <taxon>Teleostei</taxon>
        <taxon>Neoteleostei</taxon>
        <taxon>Acanthomorphata</taxon>
        <taxon>Eupercaria</taxon>
        <taxon>Sciaenidae</taxon>
        <taxon>Larimichthys</taxon>
    </lineage>
</organism>
<protein>
    <submittedName>
        <fullName evidence="1">Uncharacterized protein</fullName>
    </submittedName>
</protein>
<name>A0ACD3R1D3_LARCR</name>
<sequence>MIDYERPSPLGFGPGGMSVLVPKLPVHTHTHTLTAMPQRYSHQRRKASTAAARRMERRHRDQEKGSNNNPTSSHNHRSKKLAMLSRSLILCHSKTNDDYPEEKHAGEVSDGCRTWGPGWKTDVTAGDQTRYQDTENRHWRTTQQSLLEKRGGTEADNQLHHGSTLRENKRSIRRSFSIKESSIWRMCVATAPAEEVCGPQMADNSVQTEDKDTNVEPGRNGGNLHRGCSFLSPDRLAPFNGHFLNSSSWMAGEGTRSVHIKVYNEDISACEDTLHSHSLTTSPQHPALISPSDPLLLPGYTDEELMANNNHLKGGVRPESNILLALGSRTASGKCGPNCVHPYWIGDLDSIIMKTPELYSSHPHGNGGLYGNRKSLSQQLEFPHTTTQVFDQSDMINTVFPVHRPSRSVSSAQLVHSCSNVQAFIICNIVLMKGHGKGLGFSIVGGRDSMYGPMGIYVKTIFPGGAAAADGRLQEGDEILELNGESLHGLTHDEALHKFKQIKKGLLTLVVRTSLRVGALCGQAQVAQLCRSRSLSSTTGMARVSADMGDYNYLNNNCSNTLNMPGQPAKPRDRIMIEIILQKEAGVGLGIGLCCVPSGDGCPGIYIHTLSPGSVAHMDGRLRCGDEIMEINDTVVYSMALNDVYTVLSQCAPGPVHIIISRHPDPKVSEQQLNDAIAQAVENSKLRKDKSQWSIDGLRRLESCSHSRQRCERCLERSQLTVRQAQKTMTRSCSDNTNSHHHHSRYLAIHNLHNTHHNPSARVHSLDTTKSMTETWSDNRLSVPVYPDEDYNIPYNSPAANLSSQQSLDLALRANKDVTSEEGYNGDSSGSSRGSPVRDEGLEPASHTSCQQEGERIREQSEEGKEDFTHPDAAACTDDRLQTGDPPAALCSQPKRGALRRQARIDQHTQEHLQDPWVRLSDSSPEELPTIHCRHLHHTADRTQPVHDKAAAMSDEENPPELNGTAADATADPPSDVTPEDTSETAPEVKKGPPVAPKPAWFRQSLKKIQNEQDHKKQDKPAERRPNVGFTRSFGGRASSSAANLSIKQKIHSFETFSSPEGPERGSTRRPAAPSTSLPLMEKESRSHTASHEDYGKGKDEIPKESQASQSTSVRGTDNTTISAPPSDTTSSASEACIQTAAKPSEDEPAPIQSPTDLPLSDTINSDLDSASDEKNAVKQESELEGEDLSRSTESEVLPLATSVTCSEAEEESPAAAMKGDEAQSQGKLVSTTLSAAPADPGRGLEEESLGKILAFSNQVSQVLMRSLPTCHGNPRSPNLQDPSAVDFTNSESEPSLDSTDRGFSVSLATLRECTIQREKGGSDDEAVVTSACVQSVISAIPSQEIQRMIQEVKALDEETLKQLVDIHVVILHKEEGAGLGFSIAGGSDLESKALTVHKVFPSGLAAQEGTIQKGDELLSINGQTLRGVTHADATAALRQTRSLKLAVVVITKRAEEGGGEGGGGGGKSEEHNPAVEEQGAAMSIQLEKGAGGVGFTLDGGKGSIHGDKPLVINRIFAGGAAEQCGLQHGDVLLQIQGVSLQDMTRFEAWNMIKALPEGPITAVIRRQGAPE</sequence>
<dbReference type="Proteomes" id="UP000793456">
    <property type="component" value="Chromosome XI"/>
</dbReference>
<keyword evidence="2" id="KW-1185">Reference proteome</keyword>
<comment type="caution">
    <text evidence="1">The sequence shown here is derived from an EMBL/GenBank/DDBJ whole genome shotgun (WGS) entry which is preliminary data.</text>
</comment>
<reference evidence="1" key="1">
    <citation type="submission" date="2018-11" db="EMBL/GenBank/DDBJ databases">
        <title>The sequence and de novo assembly of Larimichthys crocea genome using PacBio and Hi-C technologies.</title>
        <authorList>
            <person name="Xu P."/>
            <person name="Chen B."/>
            <person name="Zhou Z."/>
            <person name="Ke Q."/>
            <person name="Wu Y."/>
            <person name="Bai H."/>
            <person name="Pu F."/>
        </authorList>
    </citation>
    <scope>NUCLEOTIDE SEQUENCE</scope>
    <source>
        <tissue evidence="1">Muscle</tissue>
    </source>
</reference>
<dbReference type="EMBL" id="CM011684">
    <property type="protein sequence ID" value="TMS13220.1"/>
    <property type="molecule type" value="Genomic_DNA"/>
</dbReference>
<accession>A0ACD3R1D3</accession>
<evidence type="ECO:0000313" key="2">
    <source>
        <dbReference type="Proteomes" id="UP000793456"/>
    </source>
</evidence>
<gene>
    <name evidence="1" type="ORF">E3U43_018295</name>
</gene>
<evidence type="ECO:0000313" key="1">
    <source>
        <dbReference type="EMBL" id="TMS13220.1"/>
    </source>
</evidence>